<dbReference type="PROSITE" id="PS51215">
    <property type="entry name" value="AWS"/>
    <property type="match status" value="1"/>
</dbReference>
<feature type="domain" description="Zn(2)-C6 fungal-type" evidence="9">
    <location>
        <begin position="101"/>
        <end position="128"/>
    </location>
</feature>
<keyword evidence="6" id="KW-0949">S-adenosyl-L-methionine</keyword>
<feature type="region of interest" description="Disordered" evidence="8">
    <location>
        <begin position="715"/>
        <end position="752"/>
    </location>
</feature>
<dbReference type="InterPro" id="IPR050777">
    <property type="entry name" value="SET2_Histone-Lys_MeTrsfase"/>
</dbReference>
<name>A0A9P5SV19_9FUNG</name>
<accession>A0A9P5SV19</accession>
<dbReference type="InterPro" id="IPR001214">
    <property type="entry name" value="SET_dom"/>
</dbReference>
<keyword evidence="14" id="KW-1185">Reference proteome</keyword>
<feature type="region of interest" description="Disordered" evidence="8">
    <location>
        <begin position="179"/>
        <end position="354"/>
    </location>
</feature>
<dbReference type="Gene3D" id="2.170.270.10">
    <property type="entry name" value="SET domain"/>
    <property type="match status" value="1"/>
</dbReference>
<evidence type="ECO:0000256" key="5">
    <source>
        <dbReference type="ARBA" id="ARBA00022679"/>
    </source>
</evidence>
<evidence type="ECO:0000259" key="12">
    <source>
        <dbReference type="PROSITE" id="PS51215"/>
    </source>
</evidence>
<keyword evidence="3" id="KW-0158">Chromosome</keyword>
<dbReference type="CDD" id="cd00067">
    <property type="entry name" value="GAL4"/>
    <property type="match status" value="1"/>
</dbReference>
<sequence length="1024" mass="113018">MEPHSETSNRPTAVEVDTVPDQDVKFGNPSLRGEMPTTTDAYQSDHSPSAPTPCEASIPSATSTATTSSANGSTSSTPVTPAPPKKRGPGRPPGYFLGPISCAYCRQQHRRCDYNQVCHRCIKANIPCDRSGTVERPSVIVRAAKAAKAAAAAAAAAAQREADIAAGVYVAPVPKKRDIPVREESPPKRKRPLGVNGIVPDNIMEERSKRSTLNAPIQRFDPMAFKLSRQKKGTRSPSATPRPEDDMNVDDDFGVGPSTAPARSRASSRIQPPPPPPPPAPTKSKTVRQGSQVPVAKPSKSSKPTPTPTPTLIIQGRAIVQTKTPAKKKQTKRGINADASDSDKSIQAKPVKRVRITLQQNGSSTPAEEEEPQANGPAPVQLVKKSYLKSGLYSADLKLDPHKRLVKVTLGKNKMQDVKPVAPAKLVTTTRSGRVTGTAAAIAAAQAKPAKVELPSFFQLPINYGAVLMTRQRDFQLPFDIMQAWKAGVLQKRREPEPFTKIRANIFVERKRRIETSPMVCHCVRPPPGSGRIGCGEDCYNRVMFYECIPSLCPCGDQCSNQRFQHKHNEDNLRVIWTPQRGFGIQTTEPIKKGSLVIEYRGEVISQKLCLERMATIYKKNKNFYFLEYEKGEVVDACQKGTNARFVNHSCSPNSQIEKWLLNGEMSIGIFASQDIPAGAEISYDYNFSPFSGAQKQRCRCEAPNCRGYIGERGSTKTKSAGEVTPQASASASKSRKASNGKRKAKRIDDVQTTSVRYGHFPSLIQIRQRPSEKYNEKKTKVIRERKLLMFRCIRTVGSKYTKYAQTKSRSYQETTSKSMLLQIKECRKRSLEGVADDLRRTAIESEVIDLTKTDEAQQDRLNSFEEEEEEEDVESTLDLGTPTNSSAMDEEIYQLISDDESHETQDTQETQDTTKAHEAPEEDAGEDDVEFEEARLSLASVKQEAHGKDDSEPEEDELDEDEYEAPPNVRKSVHRIQEEGKKGSSSIDPHLVAIKEEAVELSLATWSTGIASKIADGSSRRRP</sequence>
<proteinExistence type="predicted"/>
<evidence type="ECO:0000256" key="1">
    <source>
        <dbReference type="ARBA" id="ARBA00004123"/>
    </source>
</evidence>
<dbReference type="SMART" id="SM00570">
    <property type="entry name" value="AWS"/>
    <property type="match status" value="1"/>
</dbReference>
<evidence type="ECO:0000256" key="2">
    <source>
        <dbReference type="ARBA" id="ARBA00004286"/>
    </source>
</evidence>
<dbReference type="InterPro" id="IPR003616">
    <property type="entry name" value="Post-SET_dom"/>
</dbReference>
<comment type="caution">
    <text evidence="13">The sequence shown here is derived from an EMBL/GenBank/DDBJ whole genome shotgun (WGS) entry which is preliminary data.</text>
</comment>
<evidence type="ECO:0000259" key="11">
    <source>
        <dbReference type="PROSITE" id="PS50868"/>
    </source>
</evidence>
<feature type="compositionally biased region" description="Polar residues" evidence="8">
    <location>
        <begin position="36"/>
        <end position="49"/>
    </location>
</feature>
<feature type="compositionally biased region" description="Polar residues" evidence="8">
    <location>
        <begin position="283"/>
        <end position="292"/>
    </location>
</feature>
<dbReference type="PROSITE" id="PS50868">
    <property type="entry name" value="POST_SET"/>
    <property type="match status" value="1"/>
</dbReference>
<dbReference type="GO" id="GO:0005694">
    <property type="term" value="C:chromosome"/>
    <property type="evidence" value="ECO:0007669"/>
    <property type="project" value="UniProtKB-SubCell"/>
</dbReference>
<evidence type="ECO:0000256" key="4">
    <source>
        <dbReference type="ARBA" id="ARBA00022603"/>
    </source>
</evidence>
<dbReference type="PROSITE" id="PS50048">
    <property type="entry name" value="ZN2_CY6_FUNGAL_2"/>
    <property type="match status" value="1"/>
</dbReference>
<evidence type="ECO:0000256" key="8">
    <source>
        <dbReference type="SAM" id="MobiDB-lite"/>
    </source>
</evidence>
<dbReference type="Pfam" id="PF00856">
    <property type="entry name" value="SET"/>
    <property type="match status" value="1"/>
</dbReference>
<keyword evidence="5" id="KW-0808">Transferase</keyword>
<dbReference type="GO" id="GO:0042054">
    <property type="term" value="F:histone methyltransferase activity"/>
    <property type="evidence" value="ECO:0007669"/>
    <property type="project" value="InterPro"/>
</dbReference>
<dbReference type="SUPFAM" id="SSF82199">
    <property type="entry name" value="SET domain"/>
    <property type="match status" value="1"/>
</dbReference>
<dbReference type="GO" id="GO:0000981">
    <property type="term" value="F:DNA-binding transcription factor activity, RNA polymerase II-specific"/>
    <property type="evidence" value="ECO:0007669"/>
    <property type="project" value="InterPro"/>
</dbReference>
<dbReference type="SUPFAM" id="SSF57701">
    <property type="entry name" value="Zn2/Cys6 DNA-binding domain"/>
    <property type="match status" value="1"/>
</dbReference>
<feature type="domain" description="SET" evidence="10">
    <location>
        <begin position="571"/>
        <end position="687"/>
    </location>
</feature>
<keyword evidence="7" id="KW-0539">Nucleus</keyword>
<dbReference type="SMART" id="SM00317">
    <property type="entry name" value="SET"/>
    <property type="match status" value="1"/>
</dbReference>
<dbReference type="PROSITE" id="PS50280">
    <property type="entry name" value="SET"/>
    <property type="match status" value="1"/>
</dbReference>
<evidence type="ECO:0000259" key="10">
    <source>
        <dbReference type="PROSITE" id="PS50280"/>
    </source>
</evidence>
<feature type="compositionally biased region" description="Low complexity" evidence="8">
    <location>
        <begin position="56"/>
        <end position="79"/>
    </location>
</feature>
<feature type="compositionally biased region" description="Low complexity" evidence="8">
    <location>
        <begin position="257"/>
        <end position="270"/>
    </location>
</feature>
<feature type="compositionally biased region" description="Basic residues" evidence="8">
    <location>
        <begin position="734"/>
        <end position="746"/>
    </location>
</feature>
<feature type="compositionally biased region" description="Basic and acidic residues" evidence="8">
    <location>
        <begin position="850"/>
        <end position="859"/>
    </location>
</feature>
<feature type="compositionally biased region" description="Acidic residues" evidence="8">
    <location>
        <begin position="865"/>
        <end position="876"/>
    </location>
</feature>
<evidence type="ECO:0000256" key="3">
    <source>
        <dbReference type="ARBA" id="ARBA00022454"/>
    </source>
</evidence>
<evidence type="ECO:0000256" key="6">
    <source>
        <dbReference type="ARBA" id="ARBA00022691"/>
    </source>
</evidence>
<dbReference type="GO" id="GO:0005634">
    <property type="term" value="C:nucleus"/>
    <property type="evidence" value="ECO:0007669"/>
    <property type="project" value="UniProtKB-SubCell"/>
</dbReference>
<gene>
    <name evidence="13" type="primary">ASH1L_1</name>
    <name evidence="13" type="ORF">BG006_004342</name>
</gene>
<evidence type="ECO:0000313" key="13">
    <source>
        <dbReference type="EMBL" id="KAF9337516.1"/>
    </source>
</evidence>
<organism evidence="13 14">
    <name type="scientific">Podila minutissima</name>
    <dbReference type="NCBI Taxonomy" id="64525"/>
    <lineage>
        <taxon>Eukaryota</taxon>
        <taxon>Fungi</taxon>
        <taxon>Fungi incertae sedis</taxon>
        <taxon>Mucoromycota</taxon>
        <taxon>Mortierellomycotina</taxon>
        <taxon>Mortierellomycetes</taxon>
        <taxon>Mortierellales</taxon>
        <taxon>Mortierellaceae</taxon>
        <taxon>Podila</taxon>
    </lineage>
</organism>
<dbReference type="InterPro" id="IPR006560">
    <property type="entry name" value="AWS_dom"/>
</dbReference>
<dbReference type="GO" id="GO:0008270">
    <property type="term" value="F:zinc ion binding"/>
    <property type="evidence" value="ECO:0007669"/>
    <property type="project" value="InterPro"/>
</dbReference>
<dbReference type="EMBL" id="JAAAUY010000024">
    <property type="protein sequence ID" value="KAF9337516.1"/>
    <property type="molecule type" value="Genomic_DNA"/>
</dbReference>
<evidence type="ECO:0000256" key="7">
    <source>
        <dbReference type="ARBA" id="ARBA00023242"/>
    </source>
</evidence>
<dbReference type="GO" id="GO:0032259">
    <property type="term" value="P:methylation"/>
    <property type="evidence" value="ECO:0007669"/>
    <property type="project" value="UniProtKB-KW"/>
</dbReference>
<dbReference type="SMART" id="SM00508">
    <property type="entry name" value="PostSET"/>
    <property type="match status" value="1"/>
</dbReference>
<feature type="compositionally biased region" description="Acidic residues" evidence="8">
    <location>
        <begin position="952"/>
        <end position="965"/>
    </location>
</feature>
<reference evidence="13" key="1">
    <citation type="journal article" date="2020" name="Fungal Divers.">
        <title>Resolving the Mortierellaceae phylogeny through synthesis of multi-gene phylogenetics and phylogenomics.</title>
        <authorList>
            <person name="Vandepol N."/>
            <person name="Liber J."/>
            <person name="Desiro A."/>
            <person name="Na H."/>
            <person name="Kennedy M."/>
            <person name="Barry K."/>
            <person name="Grigoriev I.V."/>
            <person name="Miller A.N."/>
            <person name="O'Donnell K."/>
            <person name="Stajich J.E."/>
            <person name="Bonito G."/>
        </authorList>
    </citation>
    <scope>NUCLEOTIDE SEQUENCE</scope>
    <source>
        <strain evidence="13">NVP1</strain>
    </source>
</reference>
<dbReference type="AlphaFoldDB" id="A0A9P5SV19"/>
<comment type="subcellular location">
    <subcellularLocation>
        <location evidence="2">Chromosome</location>
    </subcellularLocation>
    <subcellularLocation>
        <location evidence="1">Nucleus</location>
    </subcellularLocation>
</comment>
<evidence type="ECO:0000259" key="9">
    <source>
        <dbReference type="PROSITE" id="PS50048"/>
    </source>
</evidence>
<feature type="compositionally biased region" description="Acidic residues" evidence="8">
    <location>
        <begin position="921"/>
        <end position="932"/>
    </location>
</feature>
<feature type="region of interest" description="Disordered" evidence="8">
    <location>
        <begin position="899"/>
        <end position="990"/>
    </location>
</feature>
<keyword evidence="4" id="KW-0489">Methyltransferase</keyword>
<dbReference type="PROSITE" id="PS00463">
    <property type="entry name" value="ZN2_CY6_FUNGAL_1"/>
    <property type="match status" value="1"/>
</dbReference>
<feature type="region of interest" description="Disordered" evidence="8">
    <location>
        <begin position="1"/>
        <end position="92"/>
    </location>
</feature>
<feature type="domain" description="AWS" evidence="12">
    <location>
        <begin position="516"/>
        <end position="568"/>
    </location>
</feature>
<dbReference type="Pfam" id="PF00172">
    <property type="entry name" value="Zn_clus"/>
    <property type="match status" value="1"/>
</dbReference>
<dbReference type="Proteomes" id="UP000696485">
    <property type="component" value="Unassembled WGS sequence"/>
</dbReference>
<feature type="domain" description="Post-SET" evidence="11">
    <location>
        <begin position="695"/>
        <end position="711"/>
    </location>
</feature>
<feature type="region of interest" description="Disordered" evidence="8">
    <location>
        <begin position="850"/>
        <end position="887"/>
    </location>
</feature>
<feature type="compositionally biased region" description="Pro residues" evidence="8">
    <location>
        <begin position="271"/>
        <end position="281"/>
    </location>
</feature>
<dbReference type="InterPro" id="IPR001138">
    <property type="entry name" value="Zn2Cys6_DnaBD"/>
</dbReference>
<protein>
    <submittedName>
        <fullName evidence="13">Histone-Lysine N-Methyltransferase ash1l</fullName>
    </submittedName>
</protein>
<evidence type="ECO:0000313" key="14">
    <source>
        <dbReference type="Proteomes" id="UP000696485"/>
    </source>
</evidence>
<dbReference type="Pfam" id="PF17907">
    <property type="entry name" value="AWS"/>
    <property type="match status" value="1"/>
</dbReference>
<dbReference type="InterPro" id="IPR036864">
    <property type="entry name" value="Zn2-C6_fun-type_DNA-bd_sf"/>
</dbReference>
<dbReference type="PANTHER" id="PTHR22884">
    <property type="entry name" value="SET DOMAIN PROTEINS"/>
    <property type="match status" value="1"/>
</dbReference>
<dbReference type="InterPro" id="IPR046341">
    <property type="entry name" value="SET_dom_sf"/>
</dbReference>